<dbReference type="STRING" id="71717.A0A4Y7TPX3"/>
<gene>
    <name evidence="6" type="ORF">FA13DRAFT_1237419</name>
</gene>
<evidence type="ECO:0000313" key="7">
    <source>
        <dbReference type="Proteomes" id="UP000298030"/>
    </source>
</evidence>
<accession>A0A4Y7TPX3</accession>
<proteinExistence type="inferred from homology"/>
<organism evidence="6 7">
    <name type="scientific">Coprinellus micaceus</name>
    <name type="common">Glistening ink-cap mushroom</name>
    <name type="synonym">Coprinus micaceus</name>
    <dbReference type="NCBI Taxonomy" id="71717"/>
    <lineage>
        <taxon>Eukaryota</taxon>
        <taxon>Fungi</taxon>
        <taxon>Dikarya</taxon>
        <taxon>Basidiomycota</taxon>
        <taxon>Agaricomycotina</taxon>
        <taxon>Agaricomycetes</taxon>
        <taxon>Agaricomycetidae</taxon>
        <taxon>Agaricales</taxon>
        <taxon>Agaricineae</taxon>
        <taxon>Psathyrellaceae</taxon>
        <taxon>Coprinellus</taxon>
    </lineage>
</organism>
<dbReference type="InterPro" id="IPR023335">
    <property type="entry name" value="ATP12_ortho_dom_sf"/>
</dbReference>
<comment type="caution">
    <text evidence="6">The sequence shown here is derived from an EMBL/GenBank/DDBJ whole genome shotgun (WGS) entry which is preliminary data.</text>
</comment>
<protein>
    <submittedName>
        <fullName evidence="6">ATP12-domain-containing protein</fullName>
    </submittedName>
</protein>
<evidence type="ECO:0000313" key="6">
    <source>
        <dbReference type="EMBL" id="TEB36206.1"/>
    </source>
</evidence>
<dbReference type="PANTHER" id="PTHR21013:SF10">
    <property type="entry name" value="ATP SYNTHASE MITOCHONDRIAL F1 COMPLEX ASSEMBLY FACTOR 2"/>
    <property type="match status" value="1"/>
</dbReference>
<dbReference type="EMBL" id="QPFP01000006">
    <property type="protein sequence ID" value="TEB36206.1"/>
    <property type="molecule type" value="Genomic_DNA"/>
</dbReference>
<dbReference type="GO" id="GO:0033615">
    <property type="term" value="P:mitochondrial proton-transporting ATP synthase complex assembly"/>
    <property type="evidence" value="ECO:0007669"/>
    <property type="project" value="TreeGrafter"/>
</dbReference>
<dbReference type="OrthoDB" id="5673at2759"/>
<evidence type="ECO:0000256" key="3">
    <source>
        <dbReference type="ARBA" id="ARBA00022946"/>
    </source>
</evidence>
<dbReference type="Gene3D" id="1.10.3580.10">
    <property type="entry name" value="ATP12 ATPase"/>
    <property type="match status" value="2"/>
</dbReference>
<comment type="subcellular location">
    <subcellularLocation>
        <location evidence="1">Mitochondrion</location>
    </subcellularLocation>
</comment>
<name>A0A4Y7TPX3_COPMI</name>
<dbReference type="Pfam" id="PF07542">
    <property type="entry name" value="ATP12"/>
    <property type="match status" value="1"/>
</dbReference>
<keyword evidence="5" id="KW-0143">Chaperone</keyword>
<dbReference type="SUPFAM" id="SSF160909">
    <property type="entry name" value="ATP12-like"/>
    <property type="match status" value="1"/>
</dbReference>
<dbReference type="GO" id="GO:0005739">
    <property type="term" value="C:mitochondrion"/>
    <property type="evidence" value="ECO:0007669"/>
    <property type="project" value="UniProtKB-SubCell"/>
</dbReference>
<dbReference type="PANTHER" id="PTHR21013">
    <property type="entry name" value="ATP SYNTHASE MITOCHONDRIAL F1 COMPLEX ASSEMBLY FACTOR 2/ATP12 PROTEIN, MITOCHONDRIAL PRECURSOR"/>
    <property type="match status" value="1"/>
</dbReference>
<dbReference type="InterPro" id="IPR011419">
    <property type="entry name" value="ATP12_ATP_synth-F1-assembly"/>
</dbReference>
<dbReference type="InterPro" id="IPR042272">
    <property type="entry name" value="ATP12_ATP_synth-F1-assembly_N"/>
</dbReference>
<keyword evidence="3" id="KW-0809">Transit peptide</keyword>
<reference evidence="6 7" key="1">
    <citation type="journal article" date="2019" name="Nat. Ecol. Evol.">
        <title>Megaphylogeny resolves global patterns of mushroom evolution.</title>
        <authorList>
            <person name="Varga T."/>
            <person name="Krizsan K."/>
            <person name="Foldi C."/>
            <person name="Dima B."/>
            <person name="Sanchez-Garcia M."/>
            <person name="Sanchez-Ramirez S."/>
            <person name="Szollosi G.J."/>
            <person name="Szarkandi J.G."/>
            <person name="Papp V."/>
            <person name="Albert L."/>
            <person name="Andreopoulos W."/>
            <person name="Angelini C."/>
            <person name="Antonin V."/>
            <person name="Barry K.W."/>
            <person name="Bougher N.L."/>
            <person name="Buchanan P."/>
            <person name="Buyck B."/>
            <person name="Bense V."/>
            <person name="Catcheside P."/>
            <person name="Chovatia M."/>
            <person name="Cooper J."/>
            <person name="Damon W."/>
            <person name="Desjardin D."/>
            <person name="Finy P."/>
            <person name="Geml J."/>
            <person name="Haridas S."/>
            <person name="Hughes K."/>
            <person name="Justo A."/>
            <person name="Karasinski D."/>
            <person name="Kautmanova I."/>
            <person name="Kiss B."/>
            <person name="Kocsube S."/>
            <person name="Kotiranta H."/>
            <person name="LaButti K.M."/>
            <person name="Lechner B.E."/>
            <person name="Liimatainen K."/>
            <person name="Lipzen A."/>
            <person name="Lukacs Z."/>
            <person name="Mihaltcheva S."/>
            <person name="Morgado L.N."/>
            <person name="Niskanen T."/>
            <person name="Noordeloos M.E."/>
            <person name="Ohm R.A."/>
            <person name="Ortiz-Santana B."/>
            <person name="Ovrebo C."/>
            <person name="Racz N."/>
            <person name="Riley R."/>
            <person name="Savchenko A."/>
            <person name="Shiryaev A."/>
            <person name="Soop K."/>
            <person name="Spirin V."/>
            <person name="Szebenyi C."/>
            <person name="Tomsovsky M."/>
            <person name="Tulloss R.E."/>
            <person name="Uehling J."/>
            <person name="Grigoriev I.V."/>
            <person name="Vagvolgyi C."/>
            <person name="Papp T."/>
            <person name="Martin F.M."/>
            <person name="Miettinen O."/>
            <person name="Hibbett D.S."/>
            <person name="Nagy L.G."/>
        </authorList>
    </citation>
    <scope>NUCLEOTIDE SEQUENCE [LARGE SCALE GENOMIC DNA]</scope>
    <source>
        <strain evidence="6 7">FP101781</strain>
    </source>
</reference>
<dbReference type="Gene3D" id="3.30.2180.10">
    <property type="entry name" value="ATP12-like"/>
    <property type="match status" value="1"/>
</dbReference>
<keyword evidence="7" id="KW-1185">Reference proteome</keyword>
<keyword evidence="4" id="KW-0496">Mitochondrion</keyword>
<evidence type="ECO:0000256" key="1">
    <source>
        <dbReference type="ARBA" id="ARBA00004173"/>
    </source>
</evidence>
<evidence type="ECO:0000256" key="5">
    <source>
        <dbReference type="ARBA" id="ARBA00023186"/>
    </source>
</evidence>
<dbReference type="AlphaFoldDB" id="A0A4Y7TPX3"/>
<evidence type="ECO:0000256" key="4">
    <source>
        <dbReference type="ARBA" id="ARBA00023128"/>
    </source>
</evidence>
<dbReference type="Proteomes" id="UP000298030">
    <property type="component" value="Unassembled WGS sequence"/>
</dbReference>
<sequence>MLAQALGRYSWVKPYHASRWSRLAVKTYWKRCKSSLAAEGLPQTDTNKAEVSLKRFWKDVGIDKRGDNYAVTLDRRALKTPSGNTLLLPKSKQLAASLIAAEWDHQETLLKPHALPMTSITSRSIDTFSDPNARREVEEALLKYFETDTVCFFDEKAERLDKLQKAHWVPLIEWARSTFGIDVNVSDSVLSPVQPPATKEKLREVLQSLNSWEMAGKIYESQCPCSFRATLTSPLLALERAILSTKSFLIGLAVVKRYLNVERAAQAASVEVDSQIQVWGEVEDTHDVDYQDVRRQLGSAALLLTSSS</sequence>
<comment type="similarity">
    <text evidence="2">Belongs to the ATP12 family.</text>
</comment>
<evidence type="ECO:0000256" key="2">
    <source>
        <dbReference type="ARBA" id="ARBA00008231"/>
    </source>
</evidence>